<accession>A0A4U9XJB0</accession>
<proteinExistence type="predicted"/>
<feature type="transmembrane region" description="Helical" evidence="1">
    <location>
        <begin position="117"/>
        <end position="139"/>
    </location>
</feature>
<reference evidence="2 3" key="1">
    <citation type="submission" date="2019-05" db="EMBL/GenBank/DDBJ databases">
        <authorList>
            <consortium name="Pathogen Informatics"/>
        </authorList>
    </citation>
    <scope>NUCLEOTIDE SEQUENCE [LARGE SCALE GENOMIC DNA]</scope>
    <source>
        <strain evidence="2 3">NCTC5386</strain>
    </source>
</reference>
<dbReference type="RefSeq" id="WP_077323472.1">
    <property type="nucleotide sequence ID" value="NZ_CABEHT010000001.1"/>
</dbReference>
<evidence type="ECO:0000313" key="3">
    <source>
        <dbReference type="Proteomes" id="UP000394068"/>
    </source>
</evidence>
<evidence type="ECO:0000313" key="2">
    <source>
        <dbReference type="EMBL" id="VTS13079.1"/>
    </source>
</evidence>
<dbReference type="GO" id="GO:0005886">
    <property type="term" value="C:plasma membrane"/>
    <property type="evidence" value="ECO:0007669"/>
    <property type="project" value="InterPro"/>
</dbReference>
<dbReference type="Proteomes" id="UP000394068">
    <property type="component" value="Unassembled WGS sequence"/>
</dbReference>
<sequence>MSQNLNIKYLVEAAIFAALAMVLSFIPDFFSWFSPSFGAIPLILFALRRGLKYGLLSGLIWGLLHFVLGKVYYLSMSQVFIEYLLAFASMGLAGLFSDRLHQALTDQHTTKATNIALFGAFIATATRYLWHFLAGILFWGSYAPKGASPVWYSFTVNGTAGAFTLILVAIAILILIRTQRQFFAPQD</sequence>
<keyword evidence="1" id="KW-0812">Transmembrane</keyword>
<feature type="transmembrane region" description="Helical" evidence="1">
    <location>
        <begin position="7"/>
        <end position="23"/>
    </location>
</feature>
<feature type="transmembrane region" description="Helical" evidence="1">
    <location>
        <begin position="79"/>
        <end position="96"/>
    </location>
</feature>
<name>A0A4U9XJB0_9STRE</name>
<feature type="transmembrane region" description="Helical" evidence="1">
    <location>
        <begin position="151"/>
        <end position="176"/>
    </location>
</feature>
<organism evidence="2 3">
    <name type="scientific">Streptococcus pseudoporcinus</name>
    <dbReference type="NCBI Taxonomy" id="361101"/>
    <lineage>
        <taxon>Bacteria</taxon>
        <taxon>Bacillati</taxon>
        <taxon>Bacillota</taxon>
        <taxon>Bacilli</taxon>
        <taxon>Lactobacillales</taxon>
        <taxon>Streptococcaceae</taxon>
        <taxon>Streptococcus</taxon>
    </lineage>
</organism>
<dbReference type="NCBIfam" id="TIGR02357">
    <property type="entry name" value="ECF_ThiT_YuaJ"/>
    <property type="match status" value="1"/>
</dbReference>
<keyword evidence="1" id="KW-0472">Membrane</keyword>
<dbReference type="Pfam" id="PF09515">
    <property type="entry name" value="Thia_YuaJ"/>
    <property type="match status" value="1"/>
</dbReference>
<gene>
    <name evidence="2" type="primary">thiT</name>
    <name evidence="2" type="ORF">NCTC5386_00838</name>
</gene>
<dbReference type="AlphaFoldDB" id="A0A4U9XJB0"/>
<dbReference type="EMBL" id="CABEHT010000001">
    <property type="protein sequence ID" value="VTS13079.1"/>
    <property type="molecule type" value="Genomic_DNA"/>
</dbReference>
<feature type="transmembrane region" description="Helical" evidence="1">
    <location>
        <begin position="29"/>
        <end position="47"/>
    </location>
</feature>
<protein>
    <submittedName>
        <fullName evidence="2">Putative proton-coupled thiamine transporter YuaJ</fullName>
    </submittedName>
</protein>
<feature type="transmembrane region" description="Helical" evidence="1">
    <location>
        <begin position="54"/>
        <end position="73"/>
    </location>
</feature>
<dbReference type="Gene3D" id="1.10.1760.20">
    <property type="match status" value="1"/>
</dbReference>
<evidence type="ECO:0000256" key="1">
    <source>
        <dbReference type="SAM" id="Phobius"/>
    </source>
</evidence>
<dbReference type="GO" id="GO:0015234">
    <property type="term" value="F:thiamine transmembrane transporter activity"/>
    <property type="evidence" value="ECO:0007669"/>
    <property type="project" value="InterPro"/>
</dbReference>
<dbReference type="InterPro" id="IPR012651">
    <property type="entry name" value="Thia_Transptr_ThiT"/>
</dbReference>
<keyword evidence="1" id="KW-1133">Transmembrane helix</keyword>